<dbReference type="EMBL" id="VSSQ01003164">
    <property type="protein sequence ID" value="MPM19372.1"/>
    <property type="molecule type" value="Genomic_DNA"/>
</dbReference>
<comment type="caution">
    <text evidence="1">The sequence shown here is derived from an EMBL/GenBank/DDBJ whole genome shotgun (WGS) entry which is preliminary data.</text>
</comment>
<evidence type="ECO:0000313" key="1">
    <source>
        <dbReference type="EMBL" id="MPM19372.1"/>
    </source>
</evidence>
<name>A0A644XT18_9ZZZZ</name>
<protein>
    <submittedName>
        <fullName evidence="1">Uncharacterized protein</fullName>
    </submittedName>
</protein>
<sequence>MRIIRIILLYALDSHELPSAIGGIDLLDVSHGTDGVAIHLVKSDVAGYALEGNLPKSFVDLDGIGGTGSLQSLEGGEVTVVTHGGNSGDHIVAVVVGKAGLIGVDPLFEALIKVGGTAFLIEGGDIDLCVLALGSLGDDVGVPGIAGQQRNLDALRAGLFDDQRGGFGGNGSEEDVCVAVGGVGEIRGEVGIAIGEGIINHGAAQFLKGFFEIVAQADGIVVAQLGKAVSGLGFESIGGEVCKNGALEGIQEADAEVMGVAFGHGGVGAGDADDGDLRILKHVGSGDGHAGAIGTQSNGDALAYQAGGGGGALVVGGLVIYDNQLNIIGLAADFHGGTNIVSVLNAQGLLFTAGAVVAGSGLVDADLDNFVTRGGGGGGSGWSGGGTAAGAGAACNESHNHNACKEKRQNLFHVVPPFQGRIRPKFNGVREAETFVSPTATEKL</sequence>
<gene>
    <name evidence="1" type="ORF">SDC9_65795</name>
</gene>
<reference evidence="1" key="1">
    <citation type="submission" date="2019-08" db="EMBL/GenBank/DDBJ databases">
        <authorList>
            <person name="Kucharzyk K."/>
            <person name="Murdoch R.W."/>
            <person name="Higgins S."/>
            <person name="Loffler F."/>
        </authorList>
    </citation>
    <scope>NUCLEOTIDE SEQUENCE</scope>
</reference>
<accession>A0A644XT18</accession>
<proteinExistence type="predicted"/>
<organism evidence="1">
    <name type="scientific">bioreactor metagenome</name>
    <dbReference type="NCBI Taxonomy" id="1076179"/>
    <lineage>
        <taxon>unclassified sequences</taxon>
        <taxon>metagenomes</taxon>
        <taxon>ecological metagenomes</taxon>
    </lineage>
</organism>
<dbReference type="AlphaFoldDB" id="A0A644XT18"/>